<gene>
    <name evidence="2" type="ORF">B0T26DRAFT_436067</name>
</gene>
<accession>A0AA40A713</accession>
<organism evidence="2 3">
    <name type="scientific">Lasiosphaeria miniovina</name>
    <dbReference type="NCBI Taxonomy" id="1954250"/>
    <lineage>
        <taxon>Eukaryota</taxon>
        <taxon>Fungi</taxon>
        <taxon>Dikarya</taxon>
        <taxon>Ascomycota</taxon>
        <taxon>Pezizomycotina</taxon>
        <taxon>Sordariomycetes</taxon>
        <taxon>Sordariomycetidae</taxon>
        <taxon>Sordariales</taxon>
        <taxon>Lasiosphaeriaceae</taxon>
        <taxon>Lasiosphaeria</taxon>
    </lineage>
</organism>
<keyword evidence="3" id="KW-1185">Reference proteome</keyword>
<dbReference type="GeneID" id="85318285"/>
<name>A0AA40A713_9PEZI</name>
<evidence type="ECO:0000313" key="2">
    <source>
        <dbReference type="EMBL" id="KAK0710338.1"/>
    </source>
</evidence>
<protein>
    <submittedName>
        <fullName evidence="2">Uncharacterized protein</fullName>
    </submittedName>
</protein>
<proteinExistence type="predicted"/>
<comment type="caution">
    <text evidence="2">The sequence shown here is derived from an EMBL/GenBank/DDBJ whole genome shotgun (WGS) entry which is preliminary data.</text>
</comment>
<dbReference type="AlphaFoldDB" id="A0AA40A713"/>
<dbReference type="RefSeq" id="XP_060293642.1">
    <property type="nucleotide sequence ID" value="XM_060435015.1"/>
</dbReference>
<evidence type="ECO:0000313" key="3">
    <source>
        <dbReference type="Proteomes" id="UP001172101"/>
    </source>
</evidence>
<dbReference type="Proteomes" id="UP001172101">
    <property type="component" value="Unassembled WGS sequence"/>
</dbReference>
<evidence type="ECO:0000256" key="1">
    <source>
        <dbReference type="SAM" id="MobiDB-lite"/>
    </source>
</evidence>
<dbReference type="EMBL" id="JAUIRO010000006">
    <property type="protein sequence ID" value="KAK0710338.1"/>
    <property type="molecule type" value="Genomic_DNA"/>
</dbReference>
<feature type="compositionally biased region" description="Low complexity" evidence="1">
    <location>
        <begin position="27"/>
        <end position="47"/>
    </location>
</feature>
<reference evidence="2" key="1">
    <citation type="submission" date="2023-06" db="EMBL/GenBank/DDBJ databases">
        <title>Genome-scale phylogeny and comparative genomics of the fungal order Sordariales.</title>
        <authorList>
            <consortium name="Lawrence Berkeley National Laboratory"/>
            <person name="Hensen N."/>
            <person name="Bonometti L."/>
            <person name="Westerberg I."/>
            <person name="Brannstrom I.O."/>
            <person name="Guillou S."/>
            <person name="Cros-Aarteil S."/>
            <person name="Calhoun S."/>
            <person name="Haridas S."/>
            <person name="Kuo A."/>
            <person name="Mondo S."/>
            <person name="Pangilinan J."/>
            <person name="Riley R."/>
            <person name="LaButti K."/>
            <person name="Andreopoulos B."/>
            <person name="Lipzen A."/>
            <person name="Chen C."/>
            <person name="Yanf M."/>
            <person name="Daum C."/>
            <person name="Ng V."/>
            <person name="Clum A."/>
            <person name="Steindorff A."/>
            <person name="Ohm R."/>
            <person name="Martin F."/>
            <person name="Silar P."/>
            <person name="Natvig D."/>
            <person name="Lalanne C."/>
            <person name="Gautier V."/>
            <person name="Ament-velasquez S.L."/>
            <person name="Kruys A."/>
            <person name="Hutchinson M.I."/>
            <person name="Powell A.J."/>
            <person name="Barry K."/>
            <person name="Miller A.N."/>
            <person name="Grigoriev I.V."/>
            <person name="Debuchy R."/>
            <person name="Gladieux P."/>
            <person name="Thoren M.H."/>
            <person name="Johannesson H."/>
        </authorList>
    </citation>
    <scope>NUCLEOTIDE SEQUENCE</scope>
    <source>
        <strain evidence="2">SMH2392-1A</strain>
    </source>
</reference>
<feature type="region of interest" description="Disordered" evidence="1">
    <location>
        <begin position="68"/>
        <end position="93"/>
    </location>
</feature>
<sequence>MDVILHMQPELLNHVREKAIGRVDTAPATPATTGALLDNPQQNDPQQKPGTARAGDLAIGCIGNSDLFASRAPSTEGDNEPLHQRQNELGQRQESLEAQVRSIAQSVGLLQQQLQAEIDSLRNDLSPRQTNMEGRIHSNVETFRKVNGVLRRIQPGNEAETDSTLT</sequence>
<feature type="region of interest" description="Disordered" evidence="1">
    <location>
        <begin position="27"/>
        <end position="54"/>
    </location>
</feature>